<accession>A0A817WA62</accession>
<dbReference type="InterPro" id="IPR029062">
    <property type="entry name" value="Class_I_gatase-like"/>
</dbReference>
<dbReference type="SUPFAM" id="SSF52317">
    <property type="entry name" value="Class I glutamine amidotransferase-like"/>
    <property type="match status" value="1"/>
</dbReference>
<dbReference type="Proteomes" id="UP000663865">
    <property type="component" value="Unassembled WGS sequence"/>
</dbReference>
<gene>
    <name evidence="1" type="ORF">KIK155_LOCUS3782</name>
</gene>
<proteinExistence type="predicted"/>
<evidence type="ECO:0000313" key="1">
    <source>
        <dbReference type="EMBL" id="CAF3353012.1"/>
    </source>
</evidence>
<dbReference type="EMBL" id="CAJNYV010000253">
    <property type="protein sequence ID" value="CAF3353012.1"/>
    <property type="molecule type" value="Genomic_DNA"/>
</dbReference>
<organism evidence="1 2">
    <name type="scientific">Rotaria socialis</name>
    <dbReference type="NCBI Taxonomy" id="392032"/>
    <lineage>
        <taxon>Eukaryota</taxon>
        <taxon>Metazoa</taxon>
        <taxon>Spiralia</taxon>
        <taxon>Gnathifera</taxon>
        <taxon>Rotifera</taxon>
        <taxon>Eurotatoria</taxon>
        <taxon>Bdelloidea</taxon>
        <taxon>Philodinida</taxon>
        <taxon>Philodinidae</taxon>
        <taxon>Rotaria</taxon>
    </lineage>
</organism>
<evidence type="ECO:0000313" key="2">
    <source>
        <dbReference type="Proteomes" id="UP000663865"/>
    </source>
</evidence>
<name>A0A817WA62_9BILA</name>
<comment type="caution">
    <text evidence="1">The sequence shown here is derived from an EMBL/GenBank/DDBJ whole genome shotgun (WGS) entry which is preliminary data.</text>
</comment>
<dbReference type="AlphaFoldDB" id="A0A817WA62"/>
<reference evidence="1" key="1">
    <citation type="submission" date="2021-02" db="EMBL/GenBank/DDBJ databases">
        <authorList>
            <person name="Nowell W R."/>
        </authorList>
    </citation>
    <scope>NUCLEOTIDE SEQUENCE</scope>
</reference>
<sequence>MAETSSYVNVKDQNGKSIFLGRKATSFSNEEEEQIKLTDAIPFLVETRLKELGANYEKNDKPWGAYVTVDGQLILGANPASAHDFGLAILNALNKK</sequence>
<protein>
    <submittedName>
        <fullName evidence="1">Uncharacterized protein</fullName>
    </submittedName>
</protein>
<dbReference type="Gene3D" id="3.40.50.880">
    <property type="match status" value="1"/>
</dbReference>